<feature type="domain" description="Alpha-macroglobulin receptor-binding" evidence="2">
    <location>
        <begin position="297"/>
        <end position="360"/>
    </location>
</feature>
<dbReference type="InterPro" id="IPR050473">
    <property type="entry name" value="A2M/Complement_sys"/>
</dbReference>
<gene>
    <name evidence="3" type="ORF">JD844_013635</name>
</gene>
<proteinExistence type="predicted"/>
<dbReference type="Gene3D" id="2.60.40.690">
    <property type="entry name" value="Alpha-macroglobulin, receptor-binding domain"/>
    <property type="match status" value="1"/>
</dbReference>
<protein>
    <recommendedName>
        <fullName evidence="2">Alpha-macroglobulin receptor-binding domain-containing protein</fullName>
    </recommendedName>
</protein>
<sequence length="362" mass="39911">MLPTEPFFPFILGKVPTDILQSSLTPEGLSSLLRVPHGCGEQTMIFLAPGVYAMHYLDQTEQWLHLKPESKEKALENLRTGVYQVPLYMRRRYTAAATSESSPSGGVGGLHGGVSLTAFITIALKQALAIYEGNTEPDPDQQRQKMEQLSQVKTSLAKATSFLAKSLNDQSLGPYPIAITSYALALASDDQSAIAAADVYLKGLASEDQSLLNYLGISLAICASLDKTVMFWAVEEKDRLQGERTETSHRVPPASAITVEATGYALLYLVKQNDVARASKVARWLTEQRNYGGGFRSTQLRDVPDRYISHWELQGRRLLLYIDSVPESERECLAFKAKQTVPVGKLQPASASIYDFYEPGKK</sequence>
<dbReference type="Pfam" id="PF07678">
    <property type="entry name" value="TED_complement"/>
    <property type="match status" value="2"/>
</dbReference>
<dbReference type="SUPFAM" id="SSF49410">
    <property type="entry name" value="Alpha-macroglobulin receptor domain"/>
    <property type="match status" value="1"/>
</dbReference>
<organism evidence="3 4">
    <name type="scientific">Phrynosoma platyrhinos</name>
    <name type="common">Desert horned lizard</name>
    <dbReference type="NCBI Taxonomy" id="52577"/>
    <lineage>
        <taxon>Eukaryota</taxon>
        <taxon>Metazoa</taxon>
        <taxon>Chordata</taxon>
        <taxon>Craniata</taxon>
        <taxon>Vertebrata</taxon>
        <taxon>Euteleostomi</taxon>
        <taxon>Lepidosauria</taxon>
        <taxon>Squamata</taxon>
        <taxon>Bifurcata</taxon>
        <taxon>Unidentata</taxon>
        <taxon>Episquamata</taxon>
        <taxon>Toxicofera</taxon>
        <taxon>Iguania</taxon>
        <taxon>Phrynosomatidae</taxon>
        <taxon>Phrynosomatinae</taxon>
        <taxon>Phrynosoma</taxon>
    </lineage>
</organism>
<dbReference type="Proteomes" id="UP000826234">
    <property type="component" value="Unassembled WGS sequence"/>
</dbReference>
<dbReference type="PANTHER" id="PTHR11412:SF86">
    <property type="entry name" value="COMPLEMENT C4-A-RELATED"/>
    <property type="match status" value="1"/>
</dbReference>
<keyword evidence="1" id="KW-1015">Disulfide bond</keyword>
<dbReference type="SMART" id="SM01361">
    <property type="entry name" value="A2M_recep"/>
    <property type="match status" value="1"/>
</dbReference>
<dbReference type="InterPro" id="IPR036595">
    <property type="entry name" value="A-macroglobulin_rcpt-bd_sf"/>
</dbReference>
<dbReference type="InterPro" id="IPR009048">
    <property type="entry name" value="A-macroglobulin_rcpt-bd"/>
</dbReference>
<evidence type="ECO:0000259" key="2">
    <source>
        <dbReference type="SMART" id="SM01361"/>
    </source>
</evidence>
<dbReference type="InterPro" id="IPR019742">
    <property type="entry name" value="MacrogloblnA2_CS"/>
</dbReference>
<dbReference type="EMBL" id="JAIPUX010000439">
    <property type="protein sequence ID" value="KAH0630530.1"/>
    <property type="molecule type" value="Genomic_DNA"/>
</dbReference>
<evidence type="ECO:0000313" key="3">
    <source>
        <dbReference type="EMBL" id="KAH0630530.1"/>
    </source>
</evidence>
<evidence type="ECO:0000313" key="4">
    <source>
        <dbReference type="Proteomes" id="UP000826234"/>
    </source>
</evidence>
<reference evidence="3 4" key="1">
    <citation type="journal article" date="2022" name="Gigascience">
        <title>A chromosome-level genome assembly and annotation of the desert horned lizard, Phrynosoma platyrhinos, provides insight into chromosomal rearrangements among reptiles.</title>
        <authorList>
            <person name="Koochekian N."/>
            <person name="Ascanio A."/>
            <person name="Farleigh K."/>
            <person name="Card D.C."/>
            <person name="Schield D.R."/>
            <person name="Castoe T.A."/>
            <person name="Jezkova T."/>
        </authorList>
    </citation>
    <scope>NUCLEOTIDE SEQUENCE [LARGE SCALE GENOMIC DNA]</scope>
    <source>
        <strain evidence="3">NK-2021</strain>
    </source>
</reference>
<dbReference type="SUPFAM" id="SSF48239">
    <property type="entry name" value="Terpenoid cyclases/Protein prenyltransferases"/>
    <property type="match status" value="1"/>
</dbReference>
<keyword evidence="4" id="KW-1185">Reference proteome</keyword>
<dbReference type="PROSITE" id="PS00477">
    <property type="entry name" value="ALPHA_2_MACROGLOBULIN"/>
    <property type="match status" value="1"/>
</dbReference>
<name>A0ABQ7TM70_PHRPL</name>
<evidence type="ECO:0000256" key="1">
    <source>
        <dbReference type="ARBA" id="ARBA00023157"/>
    </source>
</evidence>
<comment type="caution">
    <text evidence="3">The sequence shown here is derived from an EMBL/GenBank/DDBJ whole genome shotgun (WGS) entry which is preliminary data.</text>
</comment>
<dbReference type="SMART" id="SM01419">
    <property type="entry name" value="Thiol-ester_cl"/>
    <property type="match status" value="1"/>
</dbReference>
<accession>A0ABQ7TM70</accession>
<dbReference type="InterPro" id="IPR011626">
    <property type="entry name" value="Alpha-macroglobulin_TED"/>
</dbReference>
<dbReference type="PANTHER" id="PTHR11412">
    <property type="entry name" value="MACROGLOBULIN / COMPLEMENT"/>
    <property type="match status" value="1"/>
</dbReference>
<dbReference type="InterPro" id="IPR008930">
    <property type="entry name" value="Terpenoid_cyclase/PrenylTrfase"/>
</dbReference>
<dbReference type="Gene3D" id="1.50.10.20">
    <property type="match status" value="1"/>
</dbReference>
<dbReference type="InterPro" id="IPR047565">
    <property type="entry name" value="Alpha-macroglob_thiol-ester_cl"/>
</dbReference>